<evidence type="ECO:0000256" key="1">
    <source>
        <dbReference type="ARBA" id="ARBA00022598"/>
    </source>
</evidence>
<dbReference type="InterPro" id="IPR042099">
    <property type="entry name" value="ANL_N_sf"/>
</dbReference>
<evidence type="ECO:0000313" key="5">
    <source>
        <dbReference type="Proteomes" id="UP001597063"/>
    </source>
</evidence>
<dbReference type="SUPFAM" id="SSF56801">
    <property type="entry name" value="Acetyl-CoA synthetase-like"/>
    <property type="match status" value="1"/>
</dbReference>
<proteinExistence type="predicted"/>
<keyword evidence="5" id="KW-1185">Reference proteome</keyword>
<dbReference type="PROSITE" id="PS00455">
    <property type="entry name" value="AMP_BINDING"/>
    <property type="match status" value="1"/>
</dbReference>
<dbReference type="Gene3D" id="3.30.300.30">
    <property type="match status" value="1"/>
</dbReference>
<feature type="domain" description="AMP-binding enzyme C-terminal" evidence="3">
    <location>
        <begin position="412"/>
        <end position="489"/>
    </location>
</feature>
<comment type="caution">
    <text evidence="4">The sequence shown here is derived from an EMBL/GenBank/DDBJ whole genome shotgun (WGS) entry which is preliminary data.</text>
</comment>
<feature type="domain" description="AMP-dependent synthetase/ligase" evidence="2">
    <location>
        <begin position="11"/>
        <end position="362"/>
    </location>
</feature>
<keyword evidence="1" id="KW-0436">Ligase</keyword>
<dbReference type="EMBL" id="JBHTGP010000018">
    <property type="protein sequence ID" value="MFD0689935.1"/>
    <property type="molecule type" value="Genomic_DNA"/>
</dbReference>
<protein>
    <submittedName>
        <fullName evidence="4">Class I adenylate-forming enzyme family protein</fullName>
    </submittedName>
</protein>
<dbReference type="Proteomes" id="UP001597063">
    <property type="component" value="Unassembled WGS sequence"/>
</dbReference>
<dbReference type="Gene3D" id="3.40.50.12780">
    <property type="entry name" value="N-terminal domain of ligase-like"/>
    <property type="match status" value="1"/>
</dbReference>
<organism evidence="4 5">
    <name type="scientific">Actinomadura fibrosa</name>
    <dbReference type="NCBI Taxonomy" id="111802"/>
    <lineage>
        <taxon>Bacteria</taxon>
        <taxon>Bacillati</taxon>
        <taxon>Actinomycetota</taxon>
        <taxon>Actinomycetes</taxon>
        <taxon>Streptosporangiales</taxon>
        <taxon>Thermomonosporaceae</taxon>
        <taxon>Actinomadura</taxon>
    </lineage>
</organism>
<dbReference type="Pfam" id="PF13193">
    <property type="entry name" value="AMP-binding_C"/>
    <property type="match status" value="1"/>
</dbReference>
<reference evidence="5" key="1">
    <citation type="journal article" date="2019" name="Int. J. Syst. Evol. Microbiol.">
        <title>The Global Catalogue of Microorganisms (GCM) 10K type strain sequencing project: providing services to taxonomists for standard genome sequencing and annotation.</title>
        <authorList>
            <consortium name="The Broad Institute Genomics Platform"/>
            <consortium name="The Broad Institute Genome Sequencing Center for Infectious Disease"/>
            <person name="Wu L."/>
            <person name="Ma J."/>
        </authorList>
    </citation>
    <scope>NUCLEOTIDE SEQUENCE [LARGE SCALE GENOMIC DNA]</scope>
    <source>
        <strain evidence="5">JCM 9371</strain>
    </source>
</reference>
<evidence type="ECO:0000259" key="2">
    <source>
        <dbReference type="Pfam" id="PF00501"/>
    </source>
</evidence>
<sequence length="502" mass="52757">MGLVARLVGDRVAAEQGDHVALTDETVGAVTYRGLHDATRRYATRLRRGGCVLGTRGLVVSDDSAGAVLACLALWANGCVAVPVSPMLTDEEIAFIARDSAATLVHFGVPESRRRALRALIGDGPTVFTAEQANEAFDASSARDGEVAAYGEEESGEQEVLLQYTSGSTGRPKGVRQSLRGLLAVIDGFGRGVPLRSGDRVLSTAKLSFGYGFGSSLLCPLAAGAHAVLLSGPVDVHTLIAALRRHRPTVLCTVPRMYALLAEHARDRSDLATLRLGLSAGEHLPDELSTRFTTRFGTRLVDALGATEAGHIVLVADEGPGRGAVAVPGVTATVRDEAGRIVPAGEPGRLHVKGPSVALGYLDRPDQEREVFADGGVYTGDIVSRTPEGRLLYLCRADDLLNLGGFKVAPAEIEAVVGGVPGVARCAVVADADEAGLARAVAYVVPGPGGAEDELGRAVRAAIRERLAAYKRPAQVRFVDELPTTSTGKLARYRLRNRVERG</sequence>
<evidence type="ECO:0000259" key="3">
    <source>
        <dbReference type="Pfam" id="PF13193"/>
    </source>
</evidence>
<dbReference type="InterPro" id="IPR045851">
    <property type="entry name" value="AMP-bd_C_sf"/>
</dbReference>
<name>A0ABW2XVV7_9ACTN</name>
<gene>
    <name evidence="4" type="ORF">ACFQZM_35975</name>
</gene>
<dbReference type="PANTHER" id="PTHR43352:SF1">
    <property type="entry name" value="ANTHRANILATE--COA LIGASE"/>
    <property type="match status" value="1"/>
</dbReference>
<dbReference type="InterPro" id="IPR020845">
    <property type="entry name" value="AMP-binding_CS"/>
</dbReference>
<accession>A0ABW2XVV7</accession>
<evidence type="ECO:0000313" key="4">
    <source>
        <dbReference type="EMBL" id="MFD0689935.1"/>
    </source>
</evidence>
<dbReference type="InterPro" id="IPR000873">
    <property type="entry name" value="AMP-dep_synth/lig_dom"/>
</dbReference>
<dbReference type="PANTHER" id="PTHR43352">
    <property type="entry name" value="ACETYL-COA SYNTHETASE"/>
    <property type="match status" value="1"/>
</dbReference>
<dbReference type="InterPro" id="IPR025110">
    <property type="entry name" value="AMP-bd_C"/>
</dbReference>
<dbReference type="RefSeq" id="WP_378324973.1">
    <property type="nucleotide sequence ID" value="NZ_JBHTGP010000018.1"/>
</dbReference>
<dbReference type="Pfam" id="PF00501">
    <property type="entry name" value="AMP-binding"/>
    <property type="match status" value="1"/>
</dbReference>